<evidence type="ECO:0000313" key="2">
    <source>
        <dbReference type="Proteomes" id="UP001396334"/>
    </source>
</evidence>
<comment type="caution">
    <text evidence="1">The sequence shown here is derived from an EMBL/GenBank/DDBJ whole genome shotgun (WGS) entry which is preliminary data.</text>
</comment>
<gene>
    <name evidence="1" type="ORF">V6N11_078878</name>
</gene>
<proteinExistence type="predicted"/>
<dbReference type="EMBL" id="JBBPBN010000020">
    <property type="protein sequence ID" value="KAK9016377.1"/>
    <property type="molecule type" value="Genomic_DNA"/>
</dbReference>
<accession>A0ABR2RTT1</accession>
<protein>
    <submittedName>
        <fullName evidence="1">Uncharacterized protein</fullName>
    </submittedName>
</protein>
<sequence>MDGCLAAEVATDQKRNERRLLPVIGAVWARETTPNARSTAGLGWTTQIQQGLTLQGFKDEFRQWQPEARLVRAKRFGLIPTGGDWYGGG</sequence>
<organism evidence="1 2">
    <name type="scientific">Hibiscus sabdariffa</name>
    <name type="common">roselle</name>
    <dbReference type="NCBI Taxonomy" id="183260"/>
    <lineage>
        <taxon>Eukaryota</taxon>
        <taxon>Viridiplantae</taxon>
        <taxon>Streptophyta</taxon>
        <taxon>Embryophyta</taxon>
        <taxon>Tracheophyta</taxon>
        <taxon>Spermatophyta</taxon>
        <taxon>Magnoliopsida</taxon>
        <taxon>eudicotyledons</taxon>
        <taxon>Gunneridae</taxon>
        <taxon>Pentapetalae</taxon>
        <taxon>rosids</taxon>
        <taxon>malvids</taxon>
        <taxon>Malvales</taxon>
        <taxon>Malvaceae</taxon>
        <taxon>Malvoideae</taxon>
        <taxon>Hibiscus</taxon>
    </lineage>
</organism>
<dbReference type="Proteomes" id="UP001396334">
    <property type="component" value="Unassembled WGS sequence"/>
</dbReference>
<evidence type="ECO:0000313" key="1">
    <source>
        <dbReference type="EMBL" id="KAK9016377.1"/>
    </source>
</evidence>
<reference evidence="1 2" key="1">
    <citation type="journal article" date="2024" name="G3 (Bethesda)">
        <title>Genome assembly of Hibiscus sabdariffa L. provides insights into metabolisms of medicinal natural products.</title>
        <authorList>
            <person name="Kim T."/>
        </authorList>
    </citation>
    <scope>NUCLEOTIDE SEQUENCE [LARGE SCALE GENOMIC DNA]</scope>
    <source>
        <strain evidence="1">TK-2024</strain>
        <tissue evidence="1">Old leaves</tissue>
    </source>
</reference>
<name>A0ABR2RTT1_9ROSI</name>
<keyword evidence="2" id="KW-1185">Reference proteome</keyword>